<reference evidence="2" key="2">
    <citation type="submission" date="2021-04" db="EMBL/GenBank/DDBJ databases">
        <authorList>
            <person name="Gilroy R."/>
        </authorList>
    </citation>
    <scope>NUCLEOTIDE SEQUENCE</scope>
    <source>
        <strain evidence="2">CHK32-1732</strain>
    </source>
</reference>
<dbReference type="Pfam" id="PF12697">
    <property type="entry name" value="Abhydrolase_6"/>
    <property type="match status" value="1"/>
</dbReference>
<dbReference type="Gene3D" id="3.40.50.1820">
    <property type="entry name" value="alpha/beta hydrolase"/>
    <property type="match status" value="1"/>
</dbReference>
<dbReference type="InterPro" id="IPR000073">
    <property type="entry name" value="AB_hydrolase_1"/>
</dbReference>
<evidence type="ECO:0000313" key="2">
    <source>
        <dbReference type="EMBL" id="HIW91682.1"/>
    </source>
</evidence>
<name>A0A9D1RQ23_9CORY</name>
<sequence>MIVENISAPVTLVLHHPHFFSAEYWKGWSELTGCDIIAFDAPFHGENRVDQSYQDFAADTVAQARDLVDTPLVVAGVSQGGVIAQESSGQPGVVGVVGISTTRRAADDEERAMMNGTIDIWGTDGGPQPVAENIAADSANSEQPAYDETVAAVLAMTGEQVSHTIPLLEDRRGGIELSTPYLFIHGTADQTYAFEDMTEDIPAEHLVAVENGSHSMTRNSSEVVAKALREFALSLV</sequence>
<comment type="caution">
    <text evidence="2">The sequence shown here is derived from an EMBL/GenBank/DDBJ whole genome shotgun (WGS) entry which is preliminary data.</text>
</comment>
<accession>A0A9D1RQ23</accession>
<proteinExistence type="predicted"/>
<dbReference type="EMBL" id="DXGC01000073">
    <property type="protein sequence ID" value="HIW91682.1"/>
    <property type="molecule type" value="Genomic_DNA"/>
</dbReference>
<reference evidence="2" key="1">
    <citation type="journal article" date="2021" name="PeerJ">
        <title>Extensive microbial diversity within the chicken gut microbiome revealed by metagenomics and culture.</title>
        <authorList>
            <person name="Gilroy R."/>
            <person name="Ravi A."/>
            <person name="Getino M."/>
            <person name="Pursley I."/>
            <person name="Horton D.L."/>
            <person name="Alikhan N.F."/>
            <person name="Baker D."/>
            <person name="Gharbi K."/>
            <person name="Hall N."/>
            <person name="Watson M."/>
            <person name="Adriaenssens E.M."/>
            <person name="Foster-Nyarko E."/>
            <person name="Jarju S."/>
            <person name="Secka A."/>
            <person name="Antonio M."/>
            <person name="Oren A."/>
            <person name="Chaudhuri R.R."/>
            <person name="La Ragione R."/>
            <person name="Hildebrand F."/>
            <person name="Pallen M.J."/>
        </authorList>
    </citation>
    <scope>NUCLEOTIDE SEQUENCE</scope>
    <source>
        <strain evidence="2">CHK32-1732</strain>
    </source>
</reference>
<dbReference type="AlphaFoldDB" id="A0A9D1RQ23"/>
<feature type="domain" description="AB hydrolase-1" evidence="1">
    <location>
        <begin position="12"/>
        <end position="226"/>
    </location>
</feature>
<organism evidence="2 3">
    <name type="scientific">Candidatus Corynebacterium avicola</name>
    <dbReference type="NCBI Taxonomy" id="2838527"/>
    <lineage>
        <taxon>Bacteria</taxon>
        <taxon>Bacillati</taxon>
        <taxon>Actinomycetota</taxon>
        <taxon>Actinomycetes</taxon>
        <taxon>Mycobacteriales</taxon>
        <taxon>Corynebacteriaceae</taxon>
        <taxon>Corynebacterium</taxon>
    </lineage>
</organism>
<dbReference type="SUPFAM" id="SSF53474">
    <property type="entry name" value="alpha/beta-Hydrolases"/>
    <property type="match status" value="1"/>
</dbReference>
<evidence type="ECO:0000313" key="3">
    <source>
        <dbReference type="Proteomes" id="UP000824190"/>
    </source>
</evidence>
<evidence type="ECO:0000259" key="1">
    <source>
        <dbReference type="Pfam" id="PF12697"/>
    </source>
</evidence>
<keyword evidence="2" id="KW-0378">Hydrolase</keyword>
<dbReference type="InterPro" id="IPR029058">
    <property type="entry name" value="AB_hydrolase_fold"/>
</dbReference>
<protein>
    <submittedName>
        <fullName evidence="2">Alpha/beta hydrolase</fullName>
    </submittedName>
</protein>
<dbReference type="Proteomes" id="UP000824190">
    <property type="component" value="Unassembled WGS sequence"/>
</dbReference>
<gene>
    <name evidence="2" type="ORF">H9870_08485</name>
</gene>
<dbReference type="GO" id="GO:0016787">
    <property type="term" value="F:hydrolase activity"/>
    <property type="evidence" value="ECO:0007669"/>
    <property type="project" value="UniProtKB-KW"/>
</dbReference>